<feature type="region of interest" description="Disordered" evidence="5">
    <location>
        <begin position="121"/>
        <end position="149"/>
    </location>
</feature>
<dbReference type="PANTHER" id="PTHR14514">
    <property type="entry name" value="PKA ANCHORING PROTEIN"/>
    <property type="match status" value="1"/>
</dbReference>
<reference evidence="6 7" key="1">
    <citation type="submission" date="2017-10" db="EMBL/GenBank/DDBJ databases">
        <title>A new Pekin duck reference genome.</title>
        <authorList>
            <person name="Hou Z.-C."/>
            <person name="Zhou Z.-K."/>
            <person name="Zhu F."/>
            <person name="Hou S.-S."/>
        </authorList>
    </citation>
    <scope>NUCLEOTIDE SEQUENCE [LARGE SCALE GENOMIC DNA]</scope>
</reference>
<evidence type="ECO:0000256" key="3">
    <source>
        <dbReference type="ARBA" id="ARBA00022737"/>
    </source>
</evidence>
<feature type="compositionally biased region" description="Polar residues" evidence="5">
    <location>
        <begin position="137"/>
        <end position="149"/>
    </location>
</feature>
<proteinExistence type="predicted"/>
<dbReference type="Proteomes" id="UP000016666">
    <property type="component" value="Chromosome 5"/>
</dbReference>
<keyword evidence="4" id="KW-0472">Membrane</keyword>
<evidence type="ECO:0000256" key="1">
    <source>
        <dbReference type="ARBA" id="ARBA00004308"/>
    </source>
</evidence>
<dbReference type="OMA" id="DHAGPQK"/>
<dbReference type="STRING" id="8840.ENSAPLP00000024046"/>
<dbReference type="PANTHER" id="PTHR14514:SF4">
    <property type="entry name" value="NESPRIN-2"/>
    <property type="match status" value="1"/>
</dbReference>
<evidence type="ECO:0000313" key="7">
    <source>
        <dbReference type="Proteomes" id="UP000016666"/>
    </source>
</evidence>
<evidence type="ECO:0000313" key="6">
    <source>
        <dbReference type="Ensembl" id="ENSAPLP00000024046.1"/>
    </source>
</evidence>
<reference evidence="6" key="3">
    <citation type="submission" date="2025-09" db="UniProtKB">
        <authorList>
            <consortium name="Ensembl"/>
        </authorList>
    </citation>
    <scope>IDENTIFICATION</scope>
</reference>
<dbReference type="GeneTree" id="ENSGT00900000143157"/>
<comment type="subcellular location">
    <subcellularLocation>
        <location evidence="1">Endomembrane system</location>
    </subcellularLocation>
</comment>
<keyword evidence="3" id="KW-0677">Repeat</keyword>
<protein>
    <submittedName>
        <fullName evidence="6">Uncharacterized protein</fullName>
    </submittedName>
</protein>
<organism evidence="6 7">
    <name type="scientific">Anas platyrhynchos platyrhynchos</name>
    <name type="common">Northern mallard</name>
    <dbReference type="NCBI Taxonomy" id="8840"/>
    <lineage>
        <taxon>Eukaryota</taxon>
        <taxon>Metazoa</taxon>
        <taxon>Chordata</taxon>
        <taxon>Craniata</taxon>
        <taxon>Vertebrata</taxon>
        <taxon>Euteleostomi</taxon>
        <taxon>Archelosauria</taxon>
        <taxon>Archosauria</taxon>
        <taxon>Dinosauria</taxon>
        <taxon>Saurischia</taxon>
        <taxon>Theropoda</taxon>
        <taxon>Coelurosauria</taxon>
        <taxon>Aves</taxon>
        <taxon>Neognathae</taxon>
        <taxon>Galloanserae</taxon>
        <taxon>Anseriformes</taxon>
        <taxon>Anatidae</taxon>
        <taxon>Anatinae</taxon>
        <taxon>Anas</taxon>
    </lineage>
</organism>
<evidence type="ECO:0000256" key="5">
    <source>
        <dbReference type="SAM" id="MobiDB-lite"/>
    </source>
</evidence>
<keyword evidence="7" id="KW-1185">Reference proteome</keyword>
<dbReference type="Ensembl" id="ENSAPLT00000032089.1">
    <property type="protein sequence ID" value="ENSAPLP00000024046.1"/>
    <property type="gene ID" value="ENSAPLG00000029447.1"/>
</dbReference>
<evidence type="ECO:0000256" key="4">
    <source>
        <dbReference type="ARBA" id="ARBA00023136"/>
    </source>
</evidence>
<name>A0A493TDQ2_ANAPP</name>
<dbReference type="AlphaFoldDB" id="A0A493TDQ2"/>
<evidence type="ECO:0000256" key="2">
    <source>
        <dbReference type="ARBA" id="ARBA00022553"/>
    </source>
</evidence>
<sequence>MLSEIEQKVLSLLEDCGNSAGHQQETEALSLKLKEVKCNLEKVQMMLQDKYNEEQVKQMNAMQSKNKSHGGNTVHTIDFTVHSVLCSQDLKVKAAEQKSLIDFIESCVEKMQLQFEDSMTQKLEPSNGESDLKSKQADPTLSPKDQTGNKWQYLQQELSSKMKSPLYQLVEPQVYSLDRYHFHSCYLYSNPLDSFYRAAKTSR</sequence>
<accession>A0A493TDQ2</accession>
<reference evidence="6" key="2">
    <citation type="submission" date="2025-08" db="UniProtKB">
        <authorList>
            <consortium name="Ensembl"/>
        </authorList>
    </citation>
    <scope>IDENTIFICATION</scope>
</reference>
<keyword evidence="2" id="KW-0597">Phosphoprotein</keyword>